<feature type="domain" description="YopX protein" evidence="1">
    <location>
        <begin position="8"/>
        <end position="93"/>
    </location>
</feature>
<evidence type="ECO:0000259" key="1">
    <source>
        <dbReference type="Pfam" id="PF09643"/>
    </source>
</evidence>
<dbReference type="AlphaFoldDB" id="A0A3R9HRB8"/>
<dbReference type="NCBIfam" id="TIGR01671">
    <property type="entry name" value="phage_TIGR01671"/>
    <property type="match status" value="1"/>
</dbReference>
<gene>
    <name evidence="2" type="ORF">D8865_09070</name>
</gene>
<dbReference type="Proteomes" id="UP000278653">
    <property type="component" value="Unassembled WGS sequence"/>
</dbReference>
<comment type="caution">
    <text evidence="2">The sequence shown here is derived from an EMBL/GenBank/DDBJ whole genome shotgun (WGS) entry which is preliminary data.</text>
</comment>
<dbReference type="EMBL" id="RJNH01000013">
    <property type="protein sequence ID" value="RSI59613.1"/>
    <property type="molecule type" value="Genomic_DNA"/>
</dbReference>
<reference evidence="2 3" key="1">
    <citation type="submission" date="2018-11" db="EMBL/GenBank/DDBJ databases">
        <title>Species Designations Belie Phenotypic and Genotypic Heterogeneity in Oral Streptococci.</title>
        <authorList>
            <person name="Velsko I."/>
        </authorList>
    </citation>
    <scope>NUCLEOTIDE SEQUENCE [LARGE SCALE GENOMIC DNA]</scope>
    <source>
        <strain evidence="2 3">BCC15</strain>
    </source>
</reference>
<proteinExistence type="predicted"/>
<dbReference type="Pfam" id="PF09643">
    <property type="entry name" value="YopX"/>
    <property type="match status" value="1"/>
</dbReference>
<dbReference type="InterPro" id="IPR019096">
    <property type="entry name" value="YopX_protein"/>
</dbReference>
<evidence type="ECO:0000313" key="3">
    <source>
        <dbReference type="Proteomes" id="UP000278653"/>
    </source>
</evidence>
<accession>A0A3R9HRB8</accession>
<dbReference type="InterPro" id="IPR010024">
    <property type="entry name" value="CHP16711"/>
</dbReference>
<dbReference type="RefSeq" id="WP_125448062.1">
    <property type="nucleotide sequence ID" value="NZ_RJNH01000013.1"/>
</dbReference>
<dbReference type="InterPro" id="IPR023385">
    <property type="entry name" value="YopX-like_C"/>
</dbReference>
<sequence length="99" mass="11106">MARKKVAADKVILSRATGCKDQNGVEIFEGDILKINDTYAEIDYDCSCFLVSFIEKVKENQVDNNFLVILTVKELVEDYKVTVIGNVYANPELKELAKG</sequence>
<evidence type="ECO:0000313" key="2">
    <source>
        <dbReference type="EMBL" id="RSI59613.1"/>
    </source>
</evidence>
<protein>
    <submittedName>
        <fullName evidence="2">YopX protein</fullName>
    </submittedName>
</protein>
<organism evidence="2 3">
    <name type="scientific">Streptococcus mitis</name>
    <dbReference type="NCBI Taxonomy" id="28037"/>
    <lineage>
        <taxon>Bacteria</taxon>
        <taxon>Bacillati</taxon>
        <taxon>Bacillota</taxon>
        <taxon>Bacilli</taxon>
        <taxon>Lactobacillales</taxon>
        <taxon>Streptococcaceae</taxon>
        <taxon>Streptococcus</taxon>
        <taxon>Streptococcus mitis group</taxon>
    </lineage>
</organism>
<name>A0A3R9HRB8_STRMT</name>
<dbReference type="SUPFAM" id="SSF159006">
    <property type="entry name" value="YopX-like"/>
    <property type="match status" value="1"/>
</dbReference>
<dbReference type="Gene3D" id="2.30.30.290">
    <property type="entry name" value="YopX-like domains"/>
    <property type="match status" value="1"/>
</dbReference>